<comment type="caution">
    <text evidence="2">The sequence shown here is derived from an EMBL/GenBank/DDBJ whole genome shotgun (WGS) entry which is preliminary data.</text>
</comment>
<gene>
    <name evidence="2" type="ORF">GCM10025868_35340</name>
</gene>
<dbReference type="EMBL" id="BSUZ01000001">
    <property type="protein sequence ID" value="GMA88284.1"/>
    <property type="molecule type" value="Genomic_DNA"/>
</dbReference>
<accession>A0ABQ6JLS0</accession>
<reference evidence="3" key="1">
    <citation type="journal article" date="2019" name="Int. J. Syst. Evol. Microbiol.">
        <title>The Global Catalogue of Microorganisms (GCM) 10K type strain sequencing project: providing services to taxonomists for standard genome sequencing and annotation.</title>
        <authorList>
            <consortium name="The Broad Institute Genomics Platform"/>
            <consortium name="The Broad Institute Genome Sequencing Center for Infectious Disease"/>
            <person name="Wu L."/>
            <person name="Ma J."/>
        </authorList>
    </citation>
    <scope>NUCLEOTIDE SEQUENCE [LARGE SCALE GENOMIC DNA]</scope>
    <source>
        <strain evidence="3">NBRC 108730</strain>
    </source>
</reference>
<evidence type="ECO:0000313" key="2">
    <source>
        <dbReference type="EMBL" id="GMA88284.1"/>
    </source>
</evidence>
<evidence type="ECO:0000259" key="1">
    <source>
        <dbReference type="Pfam" id="PF07811"/>
    </source>
</evidence>
<proteinExistence type="predicted"/>
<protein>
    <recommendedName>
        <fullName evidence="1">TadE-like domain-containing protein</fullName>
    </recommendedName>
</protein>
<dbReference type="Proteomes" id="UP001157017">
    <property type="component" value="Unassembled WGS sequence"/>
</dbReference>
<dbReference type="InterPro" id="IPR012495">
    <property type="entry name" value="TadE-like_dom"/>
</dbReference>
<feature type="domain" description="TadE-like" evidence="1">
    <location>
        <begin position="3"/>
        <end position="36"/>
    </location>
</feature>
<dbReference type="Pfam" id="PF07811">
    <property type="entry name" value="TadE"/>
    <property type="match status" value="1"/>
</dbReference>
<sequence>MLYTPLLMLITFLVVQFGLAYLGNQVAAAAAREGSRIARVGGGTPASLAAGEARARTIVATIGHGLCTLDGPPTARLVNGGEDVQFVVRANAEQVIPRFTFGIDHTVTGPVERFRADTP</sequence>
<keyword evidence="3" id="KW-1185">Reference proteome</keyword>
<organism evidence="2 3">
    <name type="scientific">Angustibacter aerolatus</name>
    <dbReference type="NCBI Taxonomy" id="1162965"/>
    <lineage>
        <taxon>Bacteria</taxon>
        <taxon>Bacillati</taxon>
        <taxon>Actinomycetota</taxon>
        <taxon>Actinomycetes</taxon>
        <taxon>Kineosporiales</taxon>
        <taxon>Kineosporiaceae</taxon>
    </lineage>
</organism>
<name>A0ABQ6JLS0_9ACTN</name>
<evidence type="ECO:0000313" key="3">
    <source>
        <dbReference type="Proteomes" id="UP001157017"/>
    </source>
</evidence>